<feature type="transmembrane region" description="Helical" evidence="1">
    <location>
        <begin position="13"/>
        <end position="31"/>
    </location>
</feature>
<evidence type="ECO:0000313" key="3">
    <source>
        <dbReference type="Proteomes" id="UP000218366"/>
    </source>
</evidence>
<organism evidence="2 3">
    <name type="scientific">Sphingomonas spermidinifaciens</name>
    <dbReference type="NCBI Taxonomy" id="1141889"/>
    <lineage>
        <taxon>Bacteria</taxon>
        <taxon>Pseudomonadati</taxon>
        <taxon>Pseudomonadota</taxon>
        <taxon>Alphaproteobacteria</taxon>
        <taxon>Sphingomonadales</taxon>
        <taxon>Sphingomonadaceae</taxon>
        <taxon>Sphingomonas</taxon>
    </lineage>
</organism>
<dbReference type="OrthoDB" id="7206724at2"/>
<dbReference type="Proteomes" id="UP000218366">
    <property type="component" value="Unassembled WGS sequence"/>
</dbReference>
<reference evidence="2 3" key="1">
    <citation type="submission" date="2017-09" db="EMBL/GenBank/DDBJ databases">
        <title>Sphingomonas spermidinifaciens 9NM-10, whole genome shotgun sequence.</title>
        <authorList>
            <person name="Feng G."/>
            <person name="Zhu H."/>
        </authorList>
    </citation>
    <scope>NUCLEOTIDE SEQUENCE [LARGE SCALE GENOMIC DNA]</scope>
    <source>
        <strain evidence="2 3">9NM-10</strain>
    </source>
</reference>
<dbReference type="AlphaFoldDB" id="A0A2A4BAL2"/>
<evidence type="ECO:0000313" key="2">
    <source>
        <dbReference type="EMBL" id="PCD04706.1"/>
    </source>
</evidence>
<keyword evidence="1" id="KW-1133">Transmembrane helix</keyword>
<comment type="caution">
    <text evidence="2">The sequence shown here is derived from an EMBL/GenBank/DDBJ whole genome shotgun (WGS) entry which is preliminary data.</text>
</comment>
<name>A0A2A4BAL2_9SPHN</name>
<keyword evidence="1" id="KW-0812">Transmembrane</keyword>
<dbReference type="EMBL" id="NWMW01000001">
    <property type="protein sequence ID" value="PCD04706.1"/>
    <property type="molecule type" value="Genomic_DNA"/>
</dbReference>
<sequence>MTWWFESGHAADLVLAVIAGEYALLVTRFGWSPRRAALRLLPGALMLLGLRAALVGAAWPWVALPLAASLPVHLLDLMGRGPGDARRPARPVRSS</sequence>
<evidence type="ECO:0000256" key="1">
    <source>
        <dbReference type="SAM" id="Phobius"/>
    </source>
</evidence>
<gene>
    <name evidence="2" type="ORF">COC42_04640</name>
</gene>
<keyword evidence="1" id="KW-0472">Membrane</keyword>
<protein>
    <submittedName>
        <fullName evidence="2">Uncharacterized protein</fullName>
    </submittedName>
</protein>
<accession>A0A2A4BAL2</accession>
<proteinExistence type="predicted"/>
<keyword evidence="3" id="KW-1185">Reference proteome</keyword>